<dbReference type="EnsemblPlants" id="AUR62031839-RA">
    <property type="protein sequence ID" value="AUR62031839-RA:cds"/>
    <property type="gene ID" value="AUR62031839"/>
</dbReference>
<dbReference type="Gramene" id="AUR62031839-RA">
    <property type="protein sequence ID" value="AUR62031839-RA:cds"/>
    <property type="gene ID" value="AUR62031839"/>
</dbReference>
<dbReference type="GO" id="GO:0051765">
    <property type="term" value="F:inositol tetrakisphosphate kinase activity"/>
    <property type="evidence" value="ECO:0007669"/>
    <property type="project" value="TreeGrafter"/>
</dbReference>
<dbReference type="GO" id="GO:0005634">
    <property type="term" value="C:nucleus"/>
    <property type="evidence" value="ECO:0007669"/>
    <property type="project" value="TreeGrafter"/>
</dbReference>
<dbReference type="PANTHER" id="PTHR12400:SF51">
    <property type="entry name" value="INOSITOL POLYPHOSPHATE MULTIKINASE"/>
    <property type="match status" value="1"/>
</dbReference>
<evidence type="ECO:0000256" key="7">
    <source>
        <dbReference type="ARBA" id="ARBA00036525"/>
    </source>
</evidence>
<evidence type="ECO:0000313" key="9">
    <source>
        <dbReference type="EnsemblPlants" id="AUR62031839-RA:cds"/>
    </source>
</evidence>
<proteinExistence type="inferred from homology"/>
<keyword evidence="2 8" id="KW-0808">Transferase</keyword>
<evidence type="ECO:0000256" key="5">
    <source>
        <dbReference type="ARBA" id="ARBA00022840"/>
    </source>
</evidence>
<dbReference type="EC" id="2.7.1.140" evidence="8"/>
<accession>A0A803MLM7</accession>
<sequence>MFKFPEHQVAGHLALGGKLGPQIDESGRFCKPLQEDERGSREVAFYEALYSTSKVKKQILRFFPVFYGTHITEASDGSGLHPHLVLQDVVSDYLKPCIMDIKIGSRTWYPQASEDYVAKCLRKDRGTTSLSLGFRISGLQIYRGKKSGYWKPDRKQIQKFTADDVRSVLRKFVSSNQLGDSDCKPDSPPACYIYGGFSGIFQQLLELKSWFEDQTDFHFNSCSILLIYDGESEKNGGNPQSTIKLIDFAHVFDGNNVIDHNFLGGLSSLIKFISEASATQLSKPKWLDAPAA</sequence>
<evidence type="ECO:0000256" key="3">
    <source>
        <dbReference type="ARBA" id="ARBA00022741"/>
    </source>
</evidence>
<reference evidence="9" key="1">
    <citation type="journal article" date="2017" name="Nature">
        <title>The genome of Chenopodium quinoa.</title>
        <authorList>
            <person name="Jarvis D.E."/>
            <person name="Ho Y.S."/>
            <person name="Lightfoot D.J."/>
            <person name="Schmoeckel S.M."/>
            <person name="Li B."/>
            <person name="Borm T.J.A."/>
            <person name="Ohyanagi H."/>
            <person name="Mineta K."/>
            <person name="Michell C.T."/>
            <person name="Saber N."/>
            <person name="Kharbatia N.M."/>
            <person name="Rupper R.R."/>
            <person name="Sharp A.R."/>
            <person name="Dally N."/>
            <person name="Boughton B.A."/>
            <person name="Woo Y.H."/>
            <person name="Gao G."/>
            <person name="Schijlen E.G.W.M."/>
            <person name="Guo X."/>
            <person name="Momin A.A."/>
            <person name="Negrao S."/>
            <person name="Al-Babili S."/>
            <person name="Gehring C."/>
            <person name="Roessner U."/>
            <person name="Jung C."/>
            <person name="Murphy K."/>
            <person name="Arold S.T."/>
            <person name="Gojobori T."/>
            <person name="van der Linden C.G."/>
            <person name="van Loo E.N."/>
            <person name="Jellen E.N."/>
            <person name="Maughan P.J."/>
            <person name="Tester M."/>
        </authorList>
    </citation>
    <scope>NUCLEOTIDE SEQUENCE [LARGE SCALE GENOMIC DNA]</scope>
    <source>
        <strain evidence="9">cv. PI 614886</strain>
    </source>
</reference>
<keyword evidence="4 8" id="KW-0418">Kinase</keyword>
<dbReference type="AlphaFoldDB" id="A0A803MLM7"/>
<dbReference type="GO" id="GO:0032958">
    <property type="term" value="P:inositol phosphate biosynthetic process"/>
    <property type="evidence" value="ECO:0007669"/>
    <property type="project" value="InterPro"/>
</dbReference>
<evidence type="ECO:0000256" key="6">
    <source>
        <dbReference type="ARBA" id="ARBA00036164"/>
    </source>
</evidence>
<dbReference type="OMA" id="VLMVYEN"/>
<keyword evidence="3 8" id="KW-0547">Nucleotide-binding</keyword>
<name>A0A803MLM7_CHEQI</name>
<dbReference type="GeneID" id="110731880"/>
<dbReference type="PANTHER" id="PTHR12400">
    <property type="entry name" value="INOSITOL POLYPHOSPHATE KINASE"/>
    <property type="match status" value="1"/>
</dbReference>
<evidence type="ECO:0000256" key="4">
    <source>
        <dbReference type="ARBA" id="ARBA00022777"/>
    </source>
</evidence>
<dbReference type="SUPFAM" id="SSF56104">
    <property type="entry name" value="SAICAR synthase-like"/>
    <property type="match status" value="1"/>
</dbReference>
<keyword evidence="10" id="KW-1185">Reference proteome</keyword>
<dbReference type="Proteomes" id="UP000596660">
    <property type="component" value="Unplaced"/>
</dbReference>
<comment type="catalytic activity">
    <reaction evidence="7 8">
        <text>1D-myo-inositol 1,3,4,6-tetrakisphosphate + ATP = 1D-myo-inositol 1,3,4,5,6-pentakisphosphate + ADP + H(+)</text>
        <dbReference type="Rhea" id="RHEA:12717"/>
        <dbReference type="ChEBI" id="CHEBI:15378"/>
        <dbReference type="ChEBI" id="CHEBI:30616"/>
        <dbReference type="ChEBI" id="CHEBI:57660"/>
        <dbReference type="ChEBI" id="CHEBI:57733"/>
        <dbReference type="ChEBI" id="CHEBI:456216"/>
        <dbReference type="EC" id="2.7.1.140"/>
    </reaction>
</comment>
<gene>
    <name evidence="9" type="primary">LOC110731880</name>
</gene>
<reference evidence="9" key="2">
    <citation type="submission" date="2021-03" db="UniProtKB">
        <authorList>
            <consortium name="EnsemblPlants"/>
        </authorList>
    </citation>
    <scope>IDENTIFICATION</scope>
</reference>
<dbReference type="Gene3D" id="3.30.470.160">
    <property type="entry name" value="Inositol polyphosphate kinase"/>
    <property type="match status" value="1"/>
</dbReference>
<organism evidence="9 10">
    <name type="scientific">Chenopodium quinoa</name>
    <name type="common">Quinoa</name>
    <dbReference type="NCBI Taxonomy" id="63459"/>
    <lineage>
        <taxon>Eukaryota</taxon>
        <taxon>Viridiplantae</taxon>
        <taxon>Streptophyta</taxon>
        <taxon>Embryophyta</taxon>
        <taxon>Tracheophyta</taxon>
        <taxon>Spermatophyta</taxon>
        <taxon>Magnoliopsida</taxon>
        <taxon>eudicotyledons</taxon>
        <taxon>Gunneridae</taxon>
        <taxon>Pentapetalae</taxon>
        <taxon>Caryophyllales</taxon>
        <taxon>Chenopodiaceae</taxon>
        <taxon>Chenopodioideae</taxon>
        <taxon>Atripliceae</taxon>
        <taxon>Chenopodium</taxon>
    </lineage>
</organism>
<evidence type="ECO:0000256" key="8">
    <source>
        <dbReference type="RuleBase" id="RU363090"/>
    </source>
</evidence>
<dbReference type="GO" id="GO:0008440">
    <property type="term" value="F:inositol-1,4,5-trisphosphate 3-kinase activity"/>
    <property type="evidence" value="ECO:0007669"/>
    <property type="project" value="TreeGrafter"/>
</dbReference>
<dbReference type="Pfam" id="PF03770">
    <property type="entry name" value="IPK"/>
    <property type="match status" value="1"/>
</dbReference>
<evidence type="ECO:0000256" key="1">
    <source>
        <dbReference type="ARBA" id="ARBA00007374"/>
    </source>
</evidence>
<dbReference type="EC" id="2.7.1.151" evidence="8"/>
<comment type="catalytic activity">
    <reaction evidence="6 8">
        <text>1D-myo-inositol 1,4,5-trisphosphate + 2 ATP = 1D-myo-inositol 1,3,4,5,6-pentakisphosphate + 2 ADP + 2 H(+)</text>
        <dbReference type="Rhea" id="RHEA:32359"/>
        <dbReference type="ChEBI" id="CHEBI:15378"/>
        <dbReference type="ChEBI" id="CHEBI:30616"/>
        <dbReference type="ChEBI" id="CHEBI:57733"/>
        <dbReference type="ChEBI" id="CHEBI:203600"/>
        <dbReference type="ChEBI" id="CHEBI:456216"/>
        <dbReference type="EC" id="2.7.1.151"/>
    </reaction>
</comment>
<dbReference type="RefSeq" id="XP_021767486.1">
    <property type="nucleotide sequence ID" value="XM_021911794.1"/>
</dbReference>
<comment type="function">
    <text evidence="8">Inositol phosphate kinase with a broad substrate specificity.</text>
</comment>
<protein>
    <recommendedName>
        <fullName evidence="8">Inositol polyphosphate multikinase</fullName>
        <ecNumber evidence="8">2.7.1.140</ecNumber>
        <ecNumber evidence="8">2.7.1.151</ecNumber>
    </recommendedName>
</protein>
<comment type="similarity">
    <text evidence="1 8">Belongs to the inositol phosphokinase (IPK) family.</text>
</comment>
<keyword evidence="5 8" id="KW-0067">ATP-binding</keyword>
<evidence type="ECO:0000313" key="10">
    <source>
        <dbReference type="Proteomes" id="UP000596660"/>
    </source>
</evidence>
<dbReference type="InterPro" id="IPR038286">
    <property type="entry name" value="IPK_sf"/>
</dbReference>
<dbReference type="GO" id="GO:0005737">
    <property type="term" value="C:cytoplasm"/>
    <property type="evidence" value="ECO:0007669"/>
    <property type="project" value="TreeGrafter"/>
</dbReference>
<evidence type="ECO:0000256" key="2">
    <source>
        <dbReference type="ARBA" id="ARBA00022679"/>
    </source>
</evidence>
<dbReference type="GO" id="GO:0005524">
    <property type="term" value="F:ATP binding"/>
    <property type="evidence" value="ECO:0007669"/>
    <property type="project" value="UniProtKB-KW"/>
</dbReference>
<dbReference type="InterPro" id="IPR005522">
    <property type="entry name" value="IPK"/>
</dbReference>